<dbReference type="AlphaFoldDB" id="Q4BWW7"/>
<dbReference type="KEGG" id="cwa:CwatDRAFT_1261"/>
<evidence type="ECO:0000313" key="1">
    <source>
        <dbReference type="EMBL" id="EAM48397.1"/>
    </source>
</evidence>
<dbReference type="EMBL" id="AADV02000148">
    <property type="protein sequence ID" value="EAM48397.1"/>
    <property type="molecule type" value="Genomic_DNA"/>
</dbReference>
<name>Q4BWW7_CROWT</name>
<dbReference type="OrthoDB" id="5557210at2"/>
<gene>
    <name evidence="1" type="ORF">CwatDRAFT_1261</name>
</gene>
<reference evidence="1" key="3">
    <citation type="submission" date="2016-12" db="EMBL/GenBank/DDBJ databases">
        <title>Annotation of the draft genome assembly of Crocosphaera watsonii WH 8501.</title>
        <authorList>
            <consortium name="US DOE Joint Genome Institute (JGI-ORNL)"/>
            <person name="Larimer F."/>
            <person name="Land M."/>
        </authorList>
    </citation>
    <scope>NUCLEOTIDE SEQUENCE</scope>
    <source>
        <strain evidence="1">WH 8501</strain>
    </source>
</reference>
<comment type="caution">
    <text evidence="1">The sequence shown here is derived from an EMBL/GenBank/DDBJ whole genome shotgun (WGS) entry which is preliminary data.</text>
</comment>
<dbReference type="Proteomes" id="UP000003922">
    <property type="component" value="Unassembled WGS sequence"/>
</dbReference>
<accession>Q4BWW7</accession>
<evidence type="ECO:0000313" key="2">
    <source>
        <dbReference type="Proteomes" id="UP000003922"/>
    </source>
</evidence>
<reference evidence="1" key="2">
    <citation type="submission" date="2005-06" db="EMBL/GenBank/DDBJ databases">
        <title>Sequencing of the draft genome and assembly of Crocosphaera watsonii WH 8501.</title>
        <authorList>
            <consortium name="US DOE Joint Genome Institute (JGI-PGF)"/>
            <person name="Copeland A."/>
            <person name="Lucas S."/>
            <person name="Lapidus A."/>
            <person name="Barry K."/>
            <person name="Detter C."/>
            <person name="Glavina T."/>
            <person name="Hammon N."/>
            <person name="Israni S."/>
            <person name="Pitluck S."/>
            <person name="Richardson P."/>
        </authorList>
    </citation>
    <scope>NUCLEOTIDE SEQUENCE [LARGE SCALE GENOMIC DNA]</scope>
    <source>
        <strain evidence="1">WH 8501</strain>
    </source>
</reference>
<protein>
    <submittedName>
        <fullName evidence="1">Uncharacterized protein</fullName>
    </submittedName>
</protein>
<keyword evidence="2" id="KW-1185">Reference proteome</keyword>
<reference evidence="1" key="1">
    <citation type="submission" date="2004-02" db="EMBL/GenBank/DDBJ databases">
        <authorList>
            <consortium name="DOE Joint Genome Institute"/>
        </authorList>
    </citation>
    <scope>NUCLEOTIDE SEQUENCE [LARGE SCALE GENOMIC DNA]</scope>
    <source>
        <strain evidence="1">WH 8501</strain>
    </source>
</reference>
<sequence length="193" mass="22312">MTSSASRGLSFPNVKHILVEIPRFEVERNLMEVIQVIYRGRGNDEIDKQDKQLIFYLSEQAIYDKEKDEEKRKLAIQESILSFINLLLILKTSIMTRIQGSGIIEKDYFLMIPVSGKSVSAAGETFTSKLNNLVGQLKREARKSYDAERLIEVSICLQKLLQECEFTLKKCLKIQKKQVYHLLTYVQNYVINS</sequence>
<organism evidence="1 2">
    <name type="scientific">Crocosphaera watsonii WH 8501</name>
    <dbReference type="NCBI Taxonomy" id="165597"/>
    <lineage>
        <taxon>Bacteria</taxon>
        <taxon>Bacillati</taxon>
        <taxon>Cyanobacteriota</taxon>
        <taxon>Cyanophyceae</taxon>
        <taxon>Oscillatoriophycideae</taxon>
        <taxon>Chroococcales</taxon>
        <taxon>Aphanothecaceae</taxon>
        <taxon>Crocosphaera</taxon>
    </lineage>
</organism>
<dbReference type="RefSeq" id="WP_007307816.1">
    <property type="nucleotide sequence ID" value="NZ_AADV02000148.1"/>
</dbReference>
<proteinExistence type="predicted"/>